<dbReference type="Gene3D" id="2.10.70.10">
    <property type="entry name" value="Complement Module, domain 1"/>
    <property type="match status" value="4"/>
</dbReference>
<dbReference type="SUPFAM" id="SSF57535">
    <property type="entry name" value="Complement control module/SCR domain"/>
    <property type="match status" value="4"/>
</dbReference>
<comment type="caution">
    <text evidence="6">Lacks conserved residue(s) required for the propagation of feature annotation.</text>
</comment>
<feature type="domain" description="Sushi" evidence="7">
    <location>
        <begin position="642"/>
        <end position="701"/>
    </location>
</feature>
<evidence type="ECO:0000313" key="9">
    <source>
        <dbReference type="Proteomes" id="UP000683360"/>
    </source>
</evidence>
<evidence type="ECO:0000256" key="1">
    <source>
        <dbReference type="ARBA" id="ARBA00022659"/>
    </source>
</evidence>
<dbReference type="PANTHER" id="PTHR46393:SF7">
    <property type="entry name" value="COMPLEMENT C2"/>
    <property type="match status" value="1"/>
</dbReference>
<feature type="domain" description="Sushi" evidence="7">
    <location>
        <begin position="941"/>
        <end position="1000"/>
    </location>
</feature>
<evidence type="ECO:0000256" key="6">
    <source>
        <dbReference type="PROSITE-ProRule" id="PRU00302"/>
    </source>
</evidence>
<dbReference type="CDD" id="cd00033">
    <property type="entry name" value="CCP"/>
    <property type="match status" value="4"/>
</dbReference>
<proteinExistence type="predicted"/>
<comment type="caution">
    <text evidence="8">The sequence shown here is derived from an EMBL/GenBank/DDBJ whole genome shotgun (WGS) entry which is preliminary data.</text>
</comment>
<sequence>MHFKKDDNKFVETNESIMVLLIDGLDEEAPNVQPGEEIPLESRKYNVIRITVTKQSGSSSIRLDSVELSTCGELTTVSMGTTTQPSTIEVTTATECVKEKVVLGESNIDTNNPLAPLSTSDKDALQEKDDNKFVETNESIMVLLIDGLDEEVNGVTVSGDGIATITVKYNLPDNPEFITVQAPNVQPGEEIPLESRKYNVIRITVTKQSGSSSIRLDSVELSTCGELTTVSMGTTTQPSTIEVTTATECVKEKVVLGESNIDTNNPLAPLSTSDKDALLERKTITNEEVNGVTVSGDGIATITVKYNLPDNPEFITVQAPNVQPGEEIPLNRESELTTVSMGTTTQPSTIEVTTATECVKEKVVLGESNIDTNNPLAPLSTSDKDALQEKDDNKFVETNESIMVLLIDGLDEEVNGVTVSGDGIATITVKYNLPDNPEFITVQAPNVQPGEEIPLESRKYNVIRITVTKQSGSSSIRLDSVELSTCGELTTVSMGTTTQPSTIEVTTATECVKEKVVLGESNIDTNNPLAPLSTSDKDALQEKDDNKFVETNESIMVLLIDGLDEEVNGVTVSGDGIATITVKYNLPDNPEFITVQAPNVQPGEEIPLESRKYNVIRITVTKQSGSSSIRLDSVELSTCELIECPDLAEVNFATITNKTGINENDNITYACDSDNVLKSGDLTRQCMKDETWSGSPPVCDGICTLPPELRNTEWIYEYTKPDNNQPVTTTLQFLNTILPKQSSMSVNALGTIMDAWTCISNLTISDTDSVVVFKSDTSHSDGPFSGQRWLYLCMKFTKVTDNLFYFYLLSDVDKTVFPNERVFNPPANSVPANTDPLCSTFCQHSTLPNRRTLRKKGTTDVMPSDARLCTPCESPCEEQVIVCPDLTPVHFATITNQTGTNYQDTITYTCNTGYELTSGSLTRQCMDDKTWNGSLSVCEIVTCPGLADVKFAKITTQTGSNFQDIMTYACITGYELTSGSLTRQCMADGTWDGSHPVCEIVACRGLAKVNFARITSQTGKNFKDTITYACAKGYKPKHDSHLTRTCKADGTWNNHPPICKKSKYFLQLL</sequence>
<reference evidence="8" key="1">
    <citation type="submission" date="2021-03" db="EMBL/GenBank/DDBJ databases">
        <authorList>
            <person name="Bekaert M."/>
        </authorList>
    </citation>
    <scope>NUCLEOTIDE SEQUENCE</scope>
</reference>
<dbReference type="Proteomes" id="UP000683360">
    <property type="component" value="Unassembled WGS sequence"/>
</dbReference>
<name>A0A8S3RF67_MYTED</name>
<accession>A0A8S3RF67</accession>
<dbReference type="InterPro" id="IPR000436">
    <property type="entry name" value="Sushi_SCR_CCP_dom"/>
</dbReference>
<evidence type="ECO:0000256" key="2">
    <source>
        <dbReference type="ARBA" id="ARBA00022729"/>
    </source>
</evidence>
<evidence type="ECO:0000256" key="4">
    <source>
        <dbReference type="ARBA" id="ARBA00023157"/>
    </source>
</evidence>
<evidence type="ECO:0000256" key="5">
    <source>
        <dbReference type="ARBA" id="ARBA00023180"/>
    </source>
</evidence>
<dbReference type="PANTHER" id="PTHR46393">
    <property type="entry name" value="SUSHI DOMAIN-CONTAINING PROTEIN"/>
    <property type="match status" value="1"/>
</dbReference>
<organism evidence="8 9">
    <name type="scientific">Mytilus edulis</name>
    <name type="common">Blue mussel</name>
    <dbReference type="NCBI Taxonomy" id="6550"/>
    <lineage>
        <taxon>Eukaryota</taxon>
        <taxon>Metazoa</taxon>
        <taxon>Spiralia</taxon>
        <taxon>Lophotrochozoa</taxon>
        <taxon>Mollusca</taxon>
        <taxon>Bivalvia</taxon>
        <taxon>Autobranchia</taxon>
        <taxon>Pteriomorphia</taxon>
        <taxon>Mytilida</taxon>
        <taxon>Mytiloidea</taxon>
        <taxon>Mytilidae</taxon>
        <taxon>Mytilinae</taxon>
        <taxon>Mytilus</taxon>
    </lineage>
</organism>
<gene>
    <name evidence="8" type="ORF">MEDL_19954</name>
</gene>
<dbReference type="AlphaFoldDB" id="A0A8S3RF67"/>
<evidence type="ECO:0000256" key="3">
    <source>
        <dbReference type="ARBA" id="ARBA00022737"/>
    </source>
</evidence>
<keyword evidence="9" id="KW-1185">Reference proteome</keyword>
<keyword evidence="2" id="KW-0732">Signal</keyword>
<dbReference type="EMBL" id="CAJPWZ010001025">
    <property type="protein sequence ID" value="CAG2205610.1"/>
    <property type="molecule type" value="Genomic_DNA"/>
</dbReference>
<keyword evidence="4 6" id="KW-1015">Disulfide bond</keyword>
<dbReference type="SMART" id="SM00032">
    <property type="entry name" value="CCP"/>
    <property type="match status" value="4"/>
</dbReference>
<evidence type="ECO:0000259" key="7">
    <source>
        <dbReference type="PROSITE" id="PS50923"/>
    </source>
</evidence>
<protein>
    <submittedName>
        <fullName evidence="8">CSMD</fullName>
    </submittedName>
</protein>
<dbReference type="OrthoDB" id="6229058at2759"/>
<dbReference type="PROSITE" id="PS50923">
    <property type="entry name" value="SUSHI"/>
    <property type="match status" value="4"/>
</dbReference>
<feature type="disulfide bond" evidence="6">
    <location>
        <begin position="1003"/>
        <end position="1046"/>
    </location>
</feature>
<feature type="domain" description="Sushi" evidence="7">
    <location>
        <begin position="881"/>
        <end position="940"/>
    </location>
</feature>
<dbReference type="Pfam" id="PF00084">
    <property type="entry name" value="Sushi"/>
    <property type="match status" value="4"/>
</dbReference>
<keyword evidence="3" id="KW-0677">Repeat</keyword>
<keyword evidence="5" id="KW-0325">Glycoprotein</keyword>
<keyword evidence="1 6" id="KW-0768">Sushi</keyword>
<feature type="domain" description="Sushi" evidence="7">
    <location>
        <begin position="1001"/>
        <end position="1061"/>
    </location>
</feature>
<dbReference type="InterPro" id="IPR035976">
    <property type="entry name" value="Sushi/SCR/CCP_sf"/>
</dbReference>
<evidence type="ECO:0000313" key="8">
    <source>
        <dbReference type="EMBL" id="CAG2205610.1"/>
    </source>
</evidence>